<reference evidence="1" key="1">
    <citation type="submission" date="2023-07" db="EMBL/GenBank/DDBJ databases">
        <authorList>
            <consortium name="CYATHOMIX"/>
        </authorList>
    </citation>
    <scope>NUCLEOTIDE SEQUENCE</scope>
    <source>
        <strain evidence="1">N/A</strain>
    </source>
</reference>
<accession>A0AA36H8V6</accession>
<organism evidence="1 2">
    <name type="scientific">Cylicocyclus nassatus</name>
    <name type="common">Nematode worm</name>
    <dbReference type="NCBI Taxonomy" id="53992"/>
    <lineage>
        <taxon>Eukaryota</taxon>
        <taxon>Metazoa</taxon>
        <taxon>Ecdysozoa</taxon>
        <taxon>Nematoda</taxon>
        <taxon>Chromadorea</taxon>
        <taxon>Rhabditida</taxon>
        <taxon>Rhabditina</taxon>
        <taxon>Rhabditomorpha</taxon>
        <taxon>Strongyloidea</taxon>
        <taxon>Strongylidae</taxon>
        <taxon>Cylicocyclus</taxon>
    </lineage>
</organism>
<evidence type="ECO:0000313" key="1">
    <source>
        <dbReference type="EMBL" id="CAJ0606301.1"/>
    </source>
</evidence>
<keyword evidence="2" id="KW-1185">Reference proteome</keyword>
<dbReference type="Proteomes" id="UP001176961">
    <property type="component" value="Unassembled WGS sequence"/>
</dbReference>
<dbReference type="AlphaFoldDB" id="A0AA36H8V6"/>
<evidence type="ECO:0000313" key="2">
    <source>
        <dbReference type="Proteomes" id="UP001176961"/>
    </source>
</evidence>
<gene>
    <name evidence="1" type="ORF">CYNAS_LOCUS18284</name>
</gene>
<sequence length="115" mass="13381">MFAQCPGNRLIILTCFRQIAGCITSWNSVLVRIRKTEWVYVQGRRNLWSHNKHLSMGHIQNDSLLMTVTEHFCCQLSDCPKYRGEVAVTRGGSLPQQTFCLIIKPRFFNSDFWID</sequence>
<dbReference type="EMBL" id="CATQJL010000316">
    <property type="protein sequence ID" value="CAJ0606301.1"/>
    <property type="molecule type" value="Genomic_DNA"/>
</dbReference>
<comment type="caution">
    <text evidence="1">The sequence shown here is derived from an EMBL/GenBank/DDBJ whole genome shotgun (WGS) entry which is preliminary data.</text>
</comment>
<protein>
    <submittedName>
        <fullName evidence="1">Uncharacterized protein</fullName>
    </submittedName>
</protein>
<name>A0AA36H8V6_CYLNA</name>
<proteinExistence type="predicted"/>